<gene>
    <name evidence="1" type="ORF">TASK_LOCUS87</name>
</gene>
<evidence type="ECO:0000313" key="3">
    <source>
        <dbReference type="WBParaSite" id="TASK_0000008601-mRNA-1"/>
    </source>
</evidence>
<reference evidence="3" key="1">
    <citation type="submission" date="2016-04" db="UniProtKB">
        <authorList>
            <consortium name="WormBaseParasite"/>
        </authorList>
    </citation>
    <scope>IDENTIFICATION</scope>
</reference>
<reference evidence="1 2" key="2">
    <citation type="submission" date="2018-11" db="EMBL/GenBank/DDBJ databases">
        <authorList>
            <consortium name="Pathogen Informatics"/>
        </authorList>
    </citation>
    <scope>NUCLEOTIDE SEQUENCE [LARGE SCALE GENOMIC DNA]</scope>
</reference>
<proteinExistence type="predicted"/>
<evidence type="ECO:0000313" key="1">
    <source>
        <dbReference type="EMBL" id="VDK20218.1"/>
    </source>
</evidence>
<dbReference type="AlphaFoldDB" id="A0A158R6E3"/>
<organism evidence="3">
    <name type="scientific">Taenia asiatica</name>
    <name type="common">Asian tapeworm</name>
    <dbReference type="NCBI Taxonomy" id="60517"/>
    <lineage>
        <taxon>Eukaryota</taxon>
        <taxon>Metazoa</taxon>
        <taxon>Spiralia</taxon>
        <taxon>Lophotrochozoa</taxon>
        <taxon>Platyhelminthes</taxon>
        <taxon>Cestoda</taxon>
        <taxon>Eucestoda</taxon>
        <taxon>Cyclophyllidea</taxon>
        <taxon>Taeniidae</taxon>
        <taxon>Taenia</taxon>
    </lineage>
</organism>
<dbReference type="Proteomes" id="UP000282613">
    <property type="component" value="Unassembled WGS sequence"/>
</dbReference>
<protein>
    <submittedName>
        <fullName evidence="3">RAP domain-containing protein</fullName>
    </submittedName>
</protein>
<dbReference type="WBParaSite" id="TASK_0000008601-mRNA-1">
    <property type="protein sequence ID" value="TASK_0000008601-mRNA-1"/>
    <property type="gene ID" value="TASK_0000008601"/>
</dbReference>
<name>A0A158R6E3_TAEAS</name>
<keyword evidence="2" id="KW-1185">Reference proteome</keyword>
<accession>A0A158R6E3</accession>
<evidence type="ECO:0000313" key="2">
    <source>
        <dbReference type="Proteomes" id="UP000282613"/>
    </source>
</evidence>
<dbReference type="OrthoDB" id="6242525at2759"/>
<sequence>MKSIRMLSTALSTYGYRSSVRAERRLRQSYRSISLYTPNFSSGGSTGTLSSVEKLPRSTSIPPNELMTYITNGRRSLDQLLNIDVREFPCELRLTCLEAVLQTALFTLSYRSPFDRYTLAVANSLGIEPSSTAVFAFLPAFTAFSADSAWLSDHRFHLLLLSTVAGARNLSRPRTLVLAACLRQLPASTNFKSLPSVLRLITHLINDCSISELVYISALLHDLPHKHSSDSSTDPSLLGVEADLLRDALRRHLISRLPEVESLDLLALLRLAHDFGPDLAANRMDAIRFSASLEMVISTRLKEQNLFTLCLLCSALQRMQTFRPGLIRRCLGQIRRKLHLTLNYPSTDQSGWLAGALAALANLAVGNLDTWSAKATFSADQFSRLPCETSLLSPKTQHPLPVRSSCGLDIHPLLTADWTRQLFFDVADYVFERVNSGNCDAESATRTTLALLLLGIRHEKLLSRQKPVVKAFADLLIGQSSVLLPAKEMSTFETTMAYTPPKSFALVQHLPRVDWQLYYELSTIVKAKGLDRLTPRQRELLQAYVILKKPTVEEYITHLQGRVSTVHGVEILPFHVLETYSQDQLLADFVIRKVSSLDPAVSKYALCFLLRKRDDLVSQPFTSLLVSYKSITSIPVAPVLYCDWLSTQENNNRRDAFLKSLALRLAEDSGVPTAATKARPLREVIHIDGHSDMDYPELVDSLPVGDVPNSPHRIAAMMQRNDQFIQAAVVGNLIRSVYIILPTWTSNESAAFSASIGKTPQNFTDRHQLCLCFTDHNSNTNEICQTRSLESEGMELRISPHLCTPRISSYRHVELNSYTAARGTLRRLLQKEDSGALIIDIDEDFFGVQLPASSLLQNDCDLIDLYEISNTLHSILCPPVGLTGVEELEIDSWFQQTVKSFAIAGCFTPTVCLHMYYNSSLPISCRDEITRAASTLNSRWRCQNMARVTFYVERLVILLSYQTDKALKALSETGICLEAASRTFQIEPKIGLCLGHNLPGASIVPEFVPSYKNIVELARNMRRILNATFPRRPTVITIARSSRDGYVVRKLQPIIELATRMVLKHVFNLTDGNFHYSEYLAGGKIGWVDRYHESIKI</sequence>
<dbReference type="EMBL" id="UYRS01000008">
    <property type="protein sequence ID" value="VDK20218.1"/>
    <property type="molecule type" value="Genomic_DNA"/>
</dbReference>